<keyword evidence="4" id="KW-1185">Reference proteome</keyword>
<organism evidence="3 4">
    <name type="scientific">Caproicibacterium amylolyticum</name>
    <dbReference type="NCBI Taxonomy" id="2766537"/>
    <lineage>
        <taxon>Bacteria</taxon>
        <taxon>Bacillati</taxon>
        <taxon>Bacillota</taxon>
        <taxon>Clostridia</taxon>
        <taxon>Eubacteriales</taxon>
        <taxon>Oscillospiraceae</taxon>
        <taxon>Caproicibacterium</taxon>
    </lineage>
</organism>
<dbReference type="KEGG" id="caml:H6X83_04375"/>
<proteinExistence type="predicted"/>
<dbReference type="Proteomes" id="UP000516046">
    <property type="component" value="Chromosome"/>
</dbReference>
<reference evidence="3 4" key="1">
    <citation type="submission" date="2020-08" db="EMBL/GenBank/DDBJ databases">
        <authorList>
            <person name="Ren C."/>
            <person name="Gu Y."/>
            <person name="Xu Y."/>
        </authorList>
    </citation>
    <scope>NUCLEOTIDE SEQUENCE [LARGE SCALE GENOMIC DNA]</scope>
    <source>
        <strain evidence="3 4">LBM18003</strain>
    </source>
</reference>
<feature type="compositionally biased region" description="Basic and acidic residues" evidence="1">
    <location>
        <begin position="232"/>
        <end position="246"/>
    </location>
</feature>
<feature type="domain" description="Phage-Barnase-EndoU-ColicinE5/D-RelE like nuclease 4" evidence="2">
    <location>
        <begin position="10"/>
        <end position="178"/>
    </location>
</feature>
<protein>
    <recommendedName>
        <fullName evidence="2">Phage-Barnase-EndoU-ColicinE5/D-RelE like nuclease 4 domain-containing protein</fullName>
    </recommendedName>
</protein>
<dbReference type="EMBL" id="CP060696">
    <property type="protein sequence ID" value="QNO18871.1"/>
    <property type="molecule type" value="Genomic_DNA"/>
</dbReference>
<dbReference type="Pfam" id="PF18813">
    <property type="entry name" value="PBECR4"/>
    <property type="match status" value="1"/>
</dbReference>
<feature type="region of interest" description="Disordered" evidence="1">
    <location>
        <begin position="207"/>
        <end position="246"/>
    </location>
</feature>
<accession>A0A7G9WJK9</accession>
<evidence type="ECO:0000313" key="4">
    <source>
        <dbReference type="Proteomes" id="UP000516046"/>
    </source>
</evidence>
<name>A0A7G9WJK9_9FIRM</name>
<gene>
    <name evidence="3" type="ORF">H6X83_04375</name>
</gene>
<dbReference type="AlphaFoldDB" id="A0A7G9WJK9"/>
<evidence type="ECO:0000256" key="1">
    <source>
        <dbReference type="SAM" id="MobiDB-lite"/>
    </source>
</evidence>
<sequence>MDNKFVLNAIYKNAIQYHNNLEGKNILFVFGSRENTNFIETSFLKKHFLHLTGVKLTNGMSATLFYKRCLSNQISPNDFQTDFKVKLKLDVLPQVMKIYKNAKMCGDFDGNRLKLHTDKIIGNVTASIGFVKDGNYYVPNTVLEEDIRKVTIHPQQRILAIFRKPVKQKTYTELCYLANNIPKEALILPNEVTVKLDVPDLGEATLYQEPESQKLSDMIDQAKKQAQQYNAEQEKGHTRNHSELER</sequence>
<dbReference type="RefSeq" id="WP_212507940.1">
    <property type="nucleotide sequence ID" value="NZ_CP060696.1"/>
</dbReference>
<evidence type="ECO:0000313" key="3">
    <source>
        <dbReference type="EMBL" id="QNO18871.1"/>
    </source>
</evidence>
<dbReference type="InterPro" id="IPR041420">
    <property type="entry name" value="PBECR4"/>
</dbReference>
<evidence type="ECO:0000259" key="2">
    <source>
        <dbReference type="Pfam" id="PF18813"/>
    </source>
</evidence>